<dbReference type="AlphaFoldDB" id="A0A7W9HG07"/>
<dbReference type="RefSeq" id="WP_184916955.1">
    <property type="nucleotide sequence ID" value="NZ_JACHMO010000001.1"/>
</dbReference>
<evidence type="ECO:0000313" key="1">
    <source>
        <dbReference type="EMBL" id="MBB5801301.1"/>
    </source>
</evidence>
<proteinExistence type="predicted"/>
<gene>
    <name evidence="1" type="ORF">F4560_001069</name>
</gene>
<dbReference type="EMBL" id="JACHMO010000001">
    <property type="protein sequence ID" value="MBB5801301.1"/>
    <property type="molecule type" value="Genomic_DNA"/>
</dbReference>
<reference evidence="1 2" key="1">
    <citation type="submission" date="2020-08" db="EMBL/GenBank/DDBJ databases">
        <title>Sequencing the genomes of 1000 actinobacteria strains.</title>
        <authorList>
            <person name="Klenk H.-P."/>
        </authorList>
    </citation>
    <scope>NUCLEOTIDE SEQUENCE [LARGE SCALE GENOMIC DNA]</scope>
    <source>
        <strain evidence="1 2">DSM 45486</strain>
    </source>
</reference>
<evidence type="ECO:0000313" key="2">
    <source>
        <dbReference type="Proteomes" id="UP000552097"/>
    </source>
</evidence>
<protein>
    <submittedName>
        <fullName evidence="1">Uncharacterized protein</fullName>
    </submittedName>
</protein>
<dbReference type="Proteomes" id="UP000552097">
    <property type="component" value="Unassembled WGS sequence"/>
</dbReference>
<sequence>MFESLREAGCAPLTAYGYAAREGIEHGQNVAYDNVRLAGTYDNIDLVELPVSYSDYGGSDLDAANVRALIEIFGHDTFVHLYGPHGSVGLALPCGALLPDDPDGDILASLVKTIDALRDYPIVDECVHSSYVDEIADEAWSSWIRSDLARDLDDYAPDGDASDALLDCDEDELYGAYYGFEGNDWVCETATSAVNLRHDDAVRHVAAAVFGWIA</sequence>
<organism evidence="1 2">
    <name type="scientific">Saccharothrix ecbatanensis</name>
    <dbReference type="NCBI Taxonomy" id="1105145"/>
    <lineage>
        <taxon>Bacteria</taxon>
        <taxon>Bacillati</taxon>
        <taxon>Actinomycetota</taxon>
        <taxon>Actinomycetes</taxon>
        <taxon>Pseudonocardiales</taxon>
        <taxon>Pseudonocardiaceae</taxon>
        <taxon>Saccharothrix</taxon>
    </lineage>
</organism>
<accession>A0A7W9HG07</accession>
<comment type="caution">
    <text evidence="1">The sequence shown here is derived from an EMBL/GenBank/DDBJ whole genome shotgun (WGS) entry which is preliminary data.</text>
</comment>
<keyword evidence="2" id="KW-1185">Reference proteome</keyword>
<name>A0A7W9HG07_9PSEU</name>